<name>A0ABQ8JEY5_DERPT</name>
<proteinExistence type="predicted"/>
<keyword evidence="2" id="KW-1185">Reference proteome</keyword>
<organism evidence="1 2">
    <name type="scientific">Dermatophagoides pteronyssinus</name>
    <name type="common">European house dust mite</name>
    <dbReference type="NCBI Taxonomy" id="6956"/>
    <lineage>
        <taxon>Eukaryota</taxon>
        <taxon>Metazoa</taxon>
        <taxon>Ecdysozoa</taxon>
        <taxon>Arthropoda</taxon>
        <taxon>Chelicerata</taxon>
        <taxon>Arachnida</taxon>
        <taxon>Acari</taxon>
        <taxon>Acariformes</taxon>
        <taxon>Sarcoptiformes</taxon>
        <taxon>Astigmata</taxon>
        <taxon>Psoroptidia</taxon>
        <taxon>Analgoidea</taxon>
        <taxon>Pyroglyphidae</taxon>
        <taxon>Dermatophagoidinae</taxon>
        <taxon>Dermatophagoides</taxon>
    </lineage>
</organism>
<dbReference type="Proteomes" id="UP000887458">
    <property type="component" value="Unassembled WGS sequence"/>
</dbReference>
<evidence type="ECO:0000313" key="2">
    <source>
        <dbReference type="Proteomes" id="UP000887458"/>
    </source>
</evidence>
<sequence length="60" mass="7095">MKSQNYIEWPNKEEIFFFCLRSIDGPFFQVCYVVNEDKISNFSYNALINDLSTSNFKAEV</sequence>
<evidence type="ECO:0000313" key="1">
    <source>
        <dbReference type="EMBL" id="KAH9420992.1"/>
    </source>
</evidence>
<gene>
    <name evidence="1" type="ORF">DERP_001433</name>
</gene>
<reference evidence="1 2" key="1">
    <citation type="journal article" date="2018" name="J. Allergy Clin. Immunol.">
        <title>High-quality assembly of Dermatophagoides pteronyssinus genome and transcriptome reveals a wide range of novel allergens.</title>
        <authorList>
            <person name="Liu X.Y."/>
            <person name="Yang K.Y."/>
            <person name="Wang M.Q."/>
            <person name="Kwok J.S."/>
            <person name="Zeng X."/>
            <person name="Yang Z."/>
            <person name="Xiao X.J."/>
            <person name="Lau C.P."/>
            <person name="Li Y."/>
            <person name="Huang Z.M."/>
            <person name="Ba J.G."/>
            <person name="Yim A.K."/>
            <person name="Ouyang C.Y."/>
            <person name="Ngai S.M."/>
            <person name="Chan T.F."/>
            <person name="Leung E.L."/>
            <person name="Liu L."/>
            <person name="Liu Z.G."/>
            <person name="Tsui S.K."/>
        </authorList>
    </citation>
    <scope>NUCLEOTIDE SEQUENCE [LARGE SCALE GENOMIC DNA]</scope>
    <source>
        <strain evidence="1">Derp</strain>
    </source>
</reference>
<protein>
    <submittedName>
        <fullName evidence="1">Uncharacterized protein</fullName>
    </submittedName>
</protein>
<accession>A0ABQ8JEY5</accession>
<dbReference type="EMBL" id="NJHN03000047">
    <property type="protein sequence ID" value="KAH9420992.1"/>
    <property type="molecule type" value="Genomic_DNA"/>
</dbReference>
<comment type="caution">
    <text evidence="1">The sequence shown here is derived from an EMBL/GenBank/DDBJ whole genome shotgun (WGS) entry which is preliminary data.</text>
</comment>
<reference evidence="1 2" key="2">
    <citation type="journal article" date="2022" name="Mol. Biol. Evol.">
        <title>Comparative Genomics Reveals Insights into the Divergent Evolution of Astigmatic Mites and Household Pest Adaptations.</title>
        <authorList>
            <person name="Xiong Q."/>
            <person name="Wan A.T."/>
            <person name="Liu X."/>
            <person name="Fung C.S."/>
            <person name="Xiao X."/>
            <person name="Malainual N."/>
            <person name="Hou J."/>
            <person name="Wang L."/>
            <person name="Wang M."/>
            <person name="Yang K.Y."/>
            <person name="Cui Y."/>
            <person name="Leung E.L."/>
            <person name="Nong W."/>
            <person name="Shin S.K."/>
            <person name="Au S.W."/>
            <person name="Jeong K.Y."/>
            <person name="Chew F.T."/>
            <person name="Hui J.H."/>
            <person name="Leung T.F."/>
            <person name="Tungtrongchitr A."/>
            <person name="Zhong N."/>
            <person name="Liu Z."/>
            <person name="Tsui S.K."/>
        </authorList>
    </citation>
    <scope>NUCLEOTIDE SEQUENCE [LARGE SCALE GENOMIC DNA]</scope>
    <source>
        <strain evidence="1">Derp</strain>
    </source>
</reference>